<organism evidence="1 2">
    <name type="scientific">Serratia marcescens</name>
    <dbReference type="NCBI Taxonomy" id="615"/>
    <lineage>
        <taxon>Bacteria</taxon>
        <taxon>Pseudomonadati</taxon>
        <taxon>Pseudomonadota</taxon>
        <taxon>Gammaproteobacteria</taxon>
        <taxon>Enterobacterales</taxon>
        <taxon>Yersiniaceae</taxon>
        <taxon>Serratia</taxon>
    </lineage>
</organism>
<accession>A0A1Q4NY97</accession>
<dbReference type="EMBL" id="MJAO01000015">
    <property type="protein sequence ID" value="OKB65853.1"/>
    <property type="molecule type" value="Genomic_DNA"/>
</dbReference>
<sequence>MVFLLPIAITLIITMKIIQVAEKHCNTFSKKTLYSAKMCLFFSLKGLSFSFRVPREGATALPISPY</sequence>
<protein>
    <submittedName>
        <fullName evidence="1">Uncharacterized protein</fullName>
    </submittedName>
</protein>
<evidence type="ECO:0000313" key="1">
    <source>
        <dbReference type="EMBL" id="OKB65853.1"/>
    </source>
</evidence>
<evidence type="ECO:0000313" key="2">
    <source>
        <dbReference type="Proteomes" id="UP000185770"/>
    </source>
</evidence>
<dbReference type="Proteomes" id="UP000185770">
    <property type="component" value="Unassembled WGS sequence"/>
</dbReference>
<comment type="caution">
    <text evidence="1">The sequence shown here is derived from an EMBL/GenBank/DDBJ whole genome shotgun (WGS) entry which is preliminary data.</text>
</comment>
<dbReference type="AlphaFoldDB" id="A0A1Q4NY97"/>
<gene>
    <name evidence="1" type="ORF">BHU62_15945</name>
</gene>
<name>A0A1Q4NY97_SERMA</name>
<reference evidence="1 2" key="1">
    <citation type="submission" date="2016-09" db="EMBL/GenBank/DDBJ databases">
        <title>Serratia marcescens MSU-97 and epiphytic antimycotic-producing bacteria.</title>
        <authorList>
            <person name="Matilla M.A."/>
        </authorList>
    </citation>
    <scope>NUCLEOTIDE SEQUENCE [LARGE SCALE GENOMIC DNA]</scope>
    <source>
        <strain evidence="1 2">MSU-97</strain>
    </source>
</reference>
<proteinExistence type="predicted"/>